<dbReference type="InterPro" id="IPR001387">
    <property type="entry name" value="Cro/C1-type_HTH"/>
</dbReference>
<dbReference type="Gene3D" id="1.10.260.40">
    <property type="entry name" value="lambda repressor-like DNA-binding domains"/>
    <property type="match status" value="1"/>
</dbReference>
<dbReference type="InterPro" id="IPR010982">
    <property type="entry name" value="Lambda_DNA-bd_dom_sf"/>
</dbReference>
<keyword evidence="1" id="KW-1133">Transmembrane helix</keyword>
<dbReference type="PANTHER" id="PTHR34475:SF1">
    <property type="entry name" value="CYTOSKELETON PROTEIN RODZ"/>
    <property type="match status" value="1"/>
</dbReference>
<dbReference type="GO" id="GO:0003677">
    <property type="term" value="F:DNA binding"/>
    <property type="evidence" value="ECO:0007669"/>
    <property type="project" value="InterPro"/>
</dbReference>
<evidence type="ECO:0000313" key="4">
    <source>
        <dbReference type="Proteomes" id="UP000231530"/>
    </source>
</evidence>
<dbReference type="Proteomes" id="UP000231530">
    <property type="component" value="Unassembled WGS sequence"/>
</dbReference>
<dbReference type="Pfam" id="PF09136">
    <property type="entry name" value="Glucodextran_B"/>
    <property type="match status" value="1"/>
</dbReference>
<dbReference type="PANTHER" id="PTHR34475">
    <property type="match status" value="1"/>
</dbReference>
<dbReference type="InterPro" id="IPR050400">
    <property type="entry name" value="Bact_Cytoskel_RodZ"/>
</dbReference>
<evidence type="ECO:0000259" key="2">
    <source>
        <dbReference type="PROSITE" id="PS50943"/>
    </source>
</evidence>
<protein>
    <recommendedName>
        <fullName evidence="2">HTH cro/C1-type domain-containing protein</fullName>
    </recommendedName>
</protein>
<evidence type="ECO:0000313" key="3">
    <source>
        <dbReference type="EMBL" id="PIR76232.1"/>
    </source>
</evidence>
<comment type="caution">
    <text evidence="3">The sequence shown here is derived from an EMBL/GenBank/DDBJ whole genome shotgun (WGS) entry which is preliminary data.</text>
</comment>
<proteinExistence type="predicted"/>
<dbReference type="CDD" id="cd00093">
    <property type="entry name" value="HTH_XRE"/>
    <property type="match status" value="1"/>
</dbReference>
<dbReference type="SMART" id="SM00530">
    <property type="entry name" value="HTH_XRE"/>
    <property type="match status" value="1"/>
</dbReference>
<accession>A0A2H0TVQ6</accession>
<dbReference type="SUPFAM" id="SSF47413">
    <property type="entry name" value="lambda repressor-like DNA-binding domains"/>
    <property type="match status" value="1"/>
</dbReference>
<keyword evidence="1" id="KW-0472">Membrane</keyword>
<evidence type="ECO:0000256" key="1">
    <source>
        <dbReference type="SAM" id="Phobius"/>
    </source>
</evidence>
<dbReference type="Gene3D" id="2.60.40.10">
    <property type="entry name" value="Immunoglobulins"/>
    <property type="match status" value="1"/>
</dbReference>
<feature type="domain" description="HTH cro/C1-type" evidence="2">
    <location>
        <begin position="19"/>
        <end position="49"/>
    </location>
</feature>
<dbReference type="Pfam" id="PF13413">
    <property type="entry name" value="HTH_25"/>
    <property type="match status" value="1"/>
</dbReference>
<dbReference type="InterPro" id="IPR013783">
    <property type="entry name" value="Ig-like_fold"/>
</dbReference>
<dbReference type="EMBL" id="PFBY01000036">
    <property type="protein sequence ID" value="PIR76232.1"/>
    <property type="molecule type" value="Genomic_DNA"/>
</dbReference>
<feature type="transmembrane region" description="Helical" evidence="1">
    <location>
        <begin position="119"/>
        <end position="138"/>
    </location>
</feature>
<keyword evidence="1" id="KW-0812">Transmembrane</keyword>
<sequence length="238" mass="27019">MTSFQRKKIEQTNRVCFRLKEAREAAGFSIAQMAEKTRLSKTYIHALENCNFAQLPQGTVYQKNFIKRYLSVLGIPSATYIQQFLIEEGYDQEEKKEQTHPHTPKPFSSFHALPAMMKYIGVAVVFISVLGYLGWQVYRILEPPTLTLIEPDDGHITTEEQILVRGISDPETHISINGKDVSYTEEGHFEQQLDLVEGVNTIVVSATKKHGKTSTETRYVTQRPIQHISAKDMPGTNS</sequence>
<gene>
    <name evidence="3" type="ORF">COU32_03100</name>
</gene>
<dbReference type="AlphaFoldDB" id="A0A2H0TVQ6"/>
<name>A0A2H0TVQ6_9BACT</name>
<organism evidence="3 4">
    <name type="scientific">Candidatus Magasanikbacteria bacterium CG10_big_fil_rev_8_21_14_0_10_42_10</name>
    <dbReference type="NCBI Taxonomy" id="1974649"/>
    <lineage>
        <taxon>Bacteria</taxon>
        <taxon>Candidatus Magasanikiibacteriota</taxon>
    </lineage>
</organism>
<reference evidence="4" key="1">
    <citation type="submission" date="2017-09" db="EMBL/GenBank/DDBJ databases">
        <title>Depth-based differentiation of microbial function through sediment-hosted aquifers and enrichment of novel symbionts in the deep terrestrial subsurface.</title>
        <authorList>
            <person name="Probst A.J."/>
            <person name="Ladd B."/>
            <person name="Jarett J.K."/>
            <person name="Geller-Mcgrath D.E."/>
            <person name="Sieber C.M.K."/>
            <person name="Emerson J.B."/>
            <person name="Anantharaman K."/>
            <person name="Thomas B.C."/>
            <person name="Malmstrom R."/>
            <person name="Stieglmeier M."/>
            <person name="Klingl A."/>
            <person name="Woyke T."/>
            <person name="Ryan C.M."/>
            <person name="Banfield J.F."/>
        </authorList>
    </citation>
    <scope>NUCLEOTIDE SEQUENCE [LARGE SCALE GENOMIC DNA]</scope>
</reference>
<dbReference type="PROSITE" id="PS50943">
    <property type="entry name" value="HTH_CROC1"/>
    <property type="match status" value="1"/>
</dbReference>